<dbReference type="AlphaFoldDB" id="A0A919NFN4"/>
<dbReference type="Proteomes" id="UP000623608">
    <property type="component" value="Unassembled WGS sequence"/>
</dbReference>
<organism evidence="4 5">
    <name type="scientific">Paractinoplanes tereljensis</name>
    <dbReference type="NCBI Taxonomy" id="571912"/>
    <lineage>
        <taxon>Bacteria</taxon>
        <taxon>Bacillati</taxon>
        <taxon>Actinomycetota</taxon>
        <taxon>Actinomycetes</taxon>
        <taxon>Micromonosporales</taxon>
        <taxon>Micromonosporaceae</taxon>
        <taxon>Paractinoplanes</taxon>
    </lineage>
</organism>
<dbReference type="Gene3D" id="3.40.605.10">
    <property type="entry name" value="Aldehyde Dehydrogenase, Chain A, domain 1"/>
    <property type="match status" value="1"/>
</dbReference>
<reference evidence="4" key="1">
    <citation type="submission" date="2021-01" db="EMBL/GenBank/DDBJ databases">
        <title>Whole genome shotgun sequence of Actinoplanes tereljensis NBRC 105297.</title>
        <authorList>
            <person name="Komaki H."/>
            <person name="Tamura T."/>
        </authorList>
    </citation>
    <scope>NUCLEOTIDE SEQUENCE</scope>
    <source>
        <strain evidence="4">NBRC 105297</strain>
    </source>
</reference>
<feature type="domain" description="Aldehyde dehydrogenase" evidence="3">
    <location>
        <begin position="16"/>
        <end position="466"/>
    </location>
</feature>
<dbReference type="InterPro" id="IPR016163">
    <property type="entry name" value="Ald_DH_C"/>
</dbReference>
<keyword evidence="2" id="KW-0560">Oxidoreductase</keyword>
<comment type="caution">
    <text evidence="4">The sequence shown here is derived from an EMBL/GenBank/DDBJ whole genome shotgun (WGS) entry which is preliminary data.</text>
</comment>
<sequence length="470" mass="49647">MQVPARIGGRPVSADEWIEVLSPFDGSPVARVPALGAEHVAEAVAAASAALARGDFPQYRRAEVLERAAELLAERTEEFAVTIAREAGKPIRDARAETLRCVDTLRFSAVEARRLSGEVIPMDASASGVGRLGFALRHPVGVIAAISPFNFPLNLVAHKLGPAIAAGCPVVLKPAELTPVSAIRLVDLLVEAGLPADWISVVTGTGPDAGTPLVAHPVPALITFTGSVAVGRRIQDTAPRKRVLLELGSNAPVIVEPDADLDRVVAQVRLGGFSYAGQSCISTQRVLAHADIYDKLLHELKIAVGSLRVGDPLDEDTEVGPLISEAAAKRVEDWLDRARAAGAEVTGGVRHGTLITPAVVADPPRDLDVYRQEVFGPVVTVTPYTHLAEAIGLANDSDFGLQAGVFTADLGVALRAARELEFGGVLINQVPTFRADQQPYGGLRDAGNTREGPAYTVQEMTELRFVMVSA</sequence>
<evidence type="ECO:0000259" key="3">
    <source>
        <dbReference type="Pfam" id="PF00171"/>
    </source>
</evidence>
<dbReference type="PANTHER" id="PTHR42991">
    <property type="entry name" value="ALDEHYDE DEHYDROGENASE"/>
    <property type="match status" value="1"/>
</dbReference>
<dbReference type="InterPro" id="IPR015590">
    <property type="entry name" value="Aldehyde_DH_dom"/>
</dbReference>
<dbReference type="Pfam" id="PF00171">
    <property type="entry name" value="Aldedh"/>
    <property type="match status" value="1"/>
</dbReference>
<dbReference type="FunFam" id="3.40.605.10:FF:000007">
    <property type="entry name" value="NAD/NADP-dependent betaine aldehyde dehydrogenase"/>
    <property type="match status" value="1"/>
</dbReference>
<evidence type="ECO:0000256" key="2">
    <source>
        <dbReference type="ARBA" id="ARBA00023002"/>
    </source>
</evidence>
<dbReference type="EMBL" id="BOMY01000001">
    <property type="protein sequence ID" value="GIF17295.1"/>
    <property type="molecule type" value="Genomic_DNA"/>
</dbReference>
<dbReference type="InterPro" id="IPR051020">
    <property type="entry name" value="ALDH-related_metabolic_enz"/>
</dbReference>
<dbReference type="PANTHER" id="PTHR42991:SF1">
    <property type="entry name" value="ALDEHYDE DEHYDROGENASE"/>
    <property type="match status" value="1"/>
</dbReference>
<dbReference type="Gene3D" id="3.40.309.10">
    <property type="entry name" value="Aldehyde Dehydrogenase, Chain A, domain 2"/>
    <property type="match status" value="1"/>
</dbReference>
<dbReference type="InterPro" id="IPR016161">
    <property type="entry name" value="Ald_DH/histidinol_DH"/>
</dbReference>
<protein>
    <submittedName>
        <fullName evidence="4">Aldehyde dehydrogenase</fullName>
    </submittedName>
</protein>
<evidence type="ECO:0000313" key="5">
    <source>
        <dbReference type="Proteomes" id="UP000623608"/>
    </source>
</evidence>
<gene>
    <name evidence="4" type="ORF">Ate02nite_00250</name>
</gene>
<accession>A0A919NFN4</accession>
<evidence type="ECO:0000313" key="4">
    <source>
        <dbReference type="EMBL" id="GIF17295.1"/>
    </source>
</evidence>
<name>A0A919NFN4_9ACTN</name>
<comment type="similarity">
    <text evidence="1">Belongs to the aldehyde dehydrogenase family.</text>
</comment>
<evidence type="ECO:0000256" key="1">
    <source>
        <dbReference type="ARBA" id="ARBA00009986"/>
    </source>
</evidence>
<keyword evidence="5" id="KW-1185">Reference proteome</keyword>
<dbReference type="InterPro" id="IPR016162">
    <property type="entry name" value="Ald_DH_N"/>
</dbReference>
<proteinExistence type="inferred from homology"/>
<dbReference type="GO" id="GO:0008911">
    <property type="term" value="F:lactaldehyde dehydrogenase (NAD+) activity"/>
    <property type="evidence" value="ECO:0007669"/>
    <property type="project" value="TreeGrafter"/>
</dbReference>
<dbReference type="SUPFAM" id="SSF53720">
    <property type="entry name" value="ALDH-like"/>
    <property type="match status" value="1"/>
</dbReference>